<sequence length="370" mass="40605">MVFPKVINILFLVKNQTDKPTHQRQKSENSSALAPRNISKSEIELNAVDSFMVLSKTSSKNLFVEPQNISSVKCALAFKPVDAPVAQKNKENINSIRNTMAAAPGIILSRTSEEENNQVGNSSGLDKEVKIESLSEADLNTDGSSDNSPSSLFDNRRSSIWKRLSQSSSMPSLRSLKKNQFDSDLSTDKVESLSESNHLQDSAYSSDESRSAQSEFTETPTTPADSVSVFQINETVASGLAGIGIRDRNSISIYSPSSRHLSPDSSTNKVFPRPGMNYAPSNSSPLSGNVNPAAEIQEVIAQTRPKLTRPASSSQERPRRNREIYRSGRLNIVPDKSAISSEDLMKILRGPSSYPLECIPRSNRNSTIFY</sequence>
<dbReference type="Proteomes" id="UP001153365">
    <property type="component" value="Unassembled WGS sequence"/>
</dbReference>
<feature type="compositionally biased region" description="Polar residues" evidence="1">
    <location>
        <begin position="193"/>
        <end position="227"/>
    </location>
</feature>
<gene>
    <name evidence="2" type="ORF">PPACK8108_LOCUS4887</name>
</gene>
<organism evidence="2 3">
    <name type="scientific">Phakopsora pachyrhizi</name>
    <name type="common">Asian soybean rust disease fungus</name>
    <dbReference type="NCBI Taxonomy" id="170000"/>
    <lineage>
        <taxon>Eukaryota</taxon>
        <taxon>Fungi</taxon>
        <taxon>Dikarya</taxon>
        <taxon>Basidiomycota</taxon>
        <taxon>Pucciniomycotina</taxon>
        <taxon>Pucciniomycetes</taxon>
        <taxon>Pucciniales</taxon>
        <taxon>Phakopsoraceae</taxon>
        <taxon>Phakopsora</taxon>
    </lineage>
</organism>
<evidence type="ECO:0000313" key="2">
    <source>
        <dbReference type="EMBL" id="CAH7670174.1"/>
    </source>
</evidence>
<evidence type="ECO:0000256" key="1">
    <source>
        <dbReference type="SAM" id="MobiDB-lite"/>
    </source>
</evidence>
<comment type="caution">
    <text evidence="2">The sequence shown here is derived from an EMBL/GenBank/DDBJ whole genome shotgun (WGS) entry which is preliminary data.</text>
</comment>
<proteinExistence type="predicted"/>
<keyword evidence="3" id="KW-1185">Reference proteome</keyword>
<evidence type="ECO:0000313" key="3">
    <source>
        <dbReference type="Proteomes" id="UP001153365"/>
    </source>
</evidence>
<name>A0AAV0AQJ0_PHAPC</name>
<dbReference type="AlphaFoldDB" id="A0AAV0AQJ0"/>
<feature type="region of interest" description="Disordered" evidence="1">
    <location>
        <begin position="187"/>
        <end position="227"/>
    </location>
</feature>
<accession>A0AAV0AQJ0</accession>
<reference evidence="2" key="1">
    <citation type="submission" date="2022-06" db="EMBL/GenBank/DDBJ databases">
        <authorList>
            <consortium name="SYNGENTA / RWTH Aachen University"/>
        </authorList>
    </citation>
    <scope>NUCLEOTIDE SEQUENCE</scope>
</reference>
<protein>
    <submittedName>
        <fullName evidence="2">Expressed protein</fullName>
    </submittedName>
</protein>
<dbReference type="EMBL" id="CALTRL010000952">
    <property type="protein sequence ID" value="CAH7670174.1"/>
    <property type="molecule type" value="Genomic_DNA"/>
</dbReference>
<feature type="region of interest" description="Disordered" evidence="1">
    <location>
        <begin position="301"/>
        <end position="324"/>
    </location>
</feature>